<feature type="region of interest" description="Disordered" evidence="1">
    <location>
        <begin position="68"/>
        <end position="91"/>
    </location>
</feature>
<evidence type="ECO:0000313" key="3">
    <source>
        <dbReference type="Proteomes" id="UP000008130"/>
    </source>
</evidence>
<dbReference type="AlphaFoldDB" id="F2IWA1"/>
<feature type="compositionally biased region" description="Pro residues" evidence="1">
    <location>
        <begin position="68"/>
        <end position="85"/>
    </location>
</feature>
<dbReference type="HOGENOM" id="CLU_2424425_0_0_5"/>
<dbReference type="eggNOG" id="ENOG5033IEW">
    <property type="taxonomic scope" value="Bacteria"/>
</dbReference>
<protein>
    <submittedName>
        <fullName evidence="2">Uncharacterized protein</fullName>
    </submittedName>
</protein>
<evidence type="ECO:0000313" key="2">
    <source>
        <dbReference type="EMBL" id="ADZ71486.1"/>
    </source>
</evidence>
<dbReference type="RefSeq" id="WP_013653797.1">
    <property type="nucleotide sequence ID" value="NC_015259.1"/>
</dbReference>
<dbReference type="PATRIC" id="fig|991905.3.peg.3147"/>
<proteinExistence type="predicted"/>
<dbReference type="KEGG" id="pgv:SL003B_3063"/>
<sequence length="91" mass="10062">MTPLAETSLTRIEVDDVMTYLRAALARAIRIRENAPAGSYLDSVLTRTIEGLEVEIAQLRYLLAEPDLPPAPPEPGAVPFELPPPRLRKAR</sequence>
<gene>
    <name evidence="2" type="ordered locus">SL003B_3063</name>
</gene>
<dbReference type="EMBL" id="CP002568">
    <property type="protein sequence ID" value="ADZ71486.1"/>
    <property type="molecule type" value="Genomic_DNA"/>
</dbReference>
<organism evidence="2 3">
    <name type="scientific">Polymorphum gilvum (strain LMG 25793 / CGMCC 1.9160 / SL003B-26A1)</name>
    <dbReference type="NCBI Taxonomy" id="991905"/>
    <lineage>
        <taxon>Bacteria</taxon>
        <taxon>Pseudomonadati</taxon>
        <taxon>Pseudomonadota</taxon>
        <taxon>Alphaproteobacteria</taxon>
        <taxon>Rhodobacterales</taxon>
        <taxon>Paracoccaceae</taxon>
        <taxon>Polymorphum</taxon>
    </lineage>
</organism>
<dbReference type="Proteomes" id="UP000008130">
    <property type="component" value="Chromosome"/>
</dbReference>
<name>F2IWA1_POLGS</name>
<keyword evidence="3" id="KW-1185">Reference proteome</keyword>
<evidence type="ECO:0000256" key="1">
    <source>
        <dbReference type="SAM" id="MobiDB-lite"/>
    </source>
</evidence>
<reference evidence="2" key="1">
    <citation type="journal article" date="2011" name="J. Bacteriol.">
        <title>Complete genome sequence of Polymorphum gilvum SL003B-26A1T, a crude oil-degrading bacterium from oil-polluted saline soil.</title>
        <authorList>
            <person name="Li S.G."/>
            <person name="Tang Y.Q."/>
            <person name="Nie Y."/>
            <person name="Cai M."/>
            <person name="Wu X.L."/>
        </authorList>
    </citation>
    <scope>NUCLEOTIDE SEQUENCE [LARGE SCALE GENOMIC DNA]</scope>
    <source>
        <strain evidence="2">SL003B-26A1</strain>
    </source>
</reference>
<accession>F2IWA1</accession>